<reference evidence="3" key="1">
    <citation type="journal article" date="2019" name="Int. J. Syst. Evol. Microbiol.">
        <title>The Global Catalogue of Microorganisms (GCM) 10K type strain sequencing project: providing services to taxonomists for standard genome sequencing and annotation.</title>
        <authorList>
            <consortium name="The Broad Institute Genomics Platform"/>
            <consortium name="The Broad Institute Genome Sequencing Center for Infectious Disease"/>
            <person name="Wu L."/>
            <person name="Ma J."/>
        </authorList>
    </citation>
    <scope>NUCLEOTIDE SEQUENCE [LARGE SCALE GENOMIC DNA]</scope>
    <source>
        <strain evidence="3">CCUG 58728</strain>
    </source>
</reference>
<feature type="transmembrane region" description="Helical" evidence="1">
    <location>
        <begin position="471"/>
        <end position="495"/>
    </location>
</feature>
<evidence type="ECO:0000256" key="1">
    <source>
        <dbReference type="SAM" id="Phobius"/>
    </source>
</evidence>
<comment type="caution">
    <text evidence="2">The sequence shown here is derived from an EMBL/GenBank/DDBJ whole genome shotgun (WGS) entry which is preliminary data.</text>
</comment>
<accession>A0ABV8D278</accession>
<keyword evidence="3" id="KW-1185">Reference proteome</keyword>
<protein>
    <recommendedName>
        <fullName evidence="4">ABC transporter permease</fullName>
    </recommendedName>
</protein>
<dbReference type="EMBL" id="JBHSAC010000064">
    <property type="protein sequence ID" value="MFC3932644.1"/>
    <property type="molecule type" value="Genomic_DNA"/>
</dbReference>
<feature type="transmembrane region" description="Helical" evidence="1">
    <location>
        <begin position="48"/>
        <end position="65"/>
    </location>
</feature>
<feature type="transmembrane region" description="Helical" evidence="1">
    <location>
        <begin position="501"/>
        <end position="522"/>
    </location>
</feature>
<sequence length="531" mass="60717">MSWSTIWELTKINVLYSNPQSMSQIKKKREKNPNKTYTAYKSVMRQQLFLIVLFTLIFFTNFSAVDFKAFPGVFTQYLASFFIMSIFYSFSAMYSIFYDSKDLGLYAPLPIKQSEVYLAKVISSLGMGAVFLLPILAMLTITYWRIMGPIGVVLAVINFLIIFVTCITLSLLFNHLLGRLVVKSQHRKLFSSLLMIIVTVVWIAIWVYLNFSSTHYDVTKQNVDRPLLPYFRGFYDIAVHPFSTMSIYNFYLPLLLVLLLVLIIAKFMVPRFYQETLYSSSAHQKLRKNKAYKDSSLGKTLVRHHLSTIQNGPLLIQTYLPLLFPLMMLIPGFMNGGNLFERISQSFFGIAWLIGMIMGVMSATPSSLVGVGLSLEKENYYVFKALPINFKTFVKQKYLVLAGLQIFIPVLILMSISLAANLSLLLLINFLVAYILTSFVMGQIFYSRDYRLLVLNWQDITHLFNRGGGQWLIFSLILGGLFIGLPLVILAIVLAQFINPWLISLVFVLLGLSTLGLLQFIVNRSFWKKLN</sequence>
<dbReference type="Proteomes" id="UP001595901">
    <property type="component" value="Unassembled WGS sequence"/>
</dbReference>
<feature type="transmembrane region" description="Helical" evidence="1">
    <location>
        <begin position="398"/>
        <end position="420"/>
    </location>
</feature>
<organism evidence="2 3">
    <name type="scientific">Streptococcus dentapri</name>
    <dbReference type="NCBI Taxonomy" id="573564"/>
    <lineage>
        <taxon>Bacteria</taxon>
        <taxon>Bacillati</taxon>
        <taxon>Bacillota</taxon>
        <taxon>Bacilli</taxon>
        <taxon>Lactobacillales</taxon>
        <taxon>Streptococcaceae</taxon>
        <taxon>Streptococcus</taxon>
    </lineage>
</organism>
<keyword evidence="1" id="KW-0472">Membrane</keyword>
<feature type="transmembrane region" description="Helical" evidence="1">
    <location>
        <begin position="426"/>
        <end position="446"/>
    </location>
</feature>
<feature type="transmembrane region" description="Helical" evidence="1">
    <location>
        <begin position="117"/>
        <end position="144"/>
    </location>
</feature>
<evidence type="ECO:0000313" key="2">
    <source>
        <dbReference type="EMBL" id="MFC3932644.1"/>
    </source>
</evidence>
<keyword evidence="1" id="KW-0812">Transmembrane</keyword>
<keyword evidence="1" id="KW-1133">Transmembrane helix</keyword>
<gene>
    <name evidence="2" type="ORF">ACFOSE_07725</name>
</gene>
<feature type="transmembrane region" description="Helical" evidence="1">
    <location>
        <begin position="346"/>
        <end position="375"/>
    </location>
</feature>
<feature type="transmembrane region" description="Helical" evidence="1">
    <location>
        <begin position="314"/>
        <end position="334"/>
    </location>
</feature>
<name>A0ABV8D278_9STRE</name>
<feature type="transmembrane region" description="Helical" evidence="1">
    <location>
        <begin position="250"/>
        <end position="269"/>
    </location>
</feature>
<feature type="transmembrane region" description="Helical" evidence="1">
    <location>
        <begin position="189"/>
        <end position="209"/>
    </location>
</feature>
<proteinExistence type="predicted"/>
<feature type="transmembrane region" description="Helical" evidence="1">
    <location>
        <begin position="77"/>
        <end position="97"/>
    </location>
</feature>
<evidence type="ECO:0000313" key="3">
    <source>
        <dbReference type="Proteomes" id="UP001595901"/>
    </source>
</evidence>
<evidence type="ECO:0008006" key="4">
    <source>
        <dbReference type="Google" id="ProtNLM"/>
    </source>
</evidence>
<dbReference type="RefSeq" id="WP_380432204.1">
    <property type="nucleotide sequence ID" value="NZ_JBHSAC010000064.1"/>
</dbReference>
<feature type="transmembrane region" description="Helical" evidence="1">
    <location>
        <begin position="150"/>
        <end position="177"/>
    </location>
</feature>